<reference evidence="2 3" key="1">
    <citation type="submission" date="2016-10" db="EMBL/GenBank/DDBJ databases">
        <authorList>
            <person name="de Groot N.N."/>
        </authorList>
    </citation>
    <scope>NUCLEOTIDE SEQUENCE [LARGE SCALE GENOMIC DNA]</scope>
    <source>
        <strain evidence="3">EB21,IBRC-M 10013,KCTC 4048</strain>
    </source>
</reference>
<dbReference type="Proteomes" id="UP000199370">
    <property type="component" value="Unassembled WGS sequence"/>
</dbReference>
<accession>A0A1G9ZQQ9</accession>
<dbReference type="RefSeq" id="WP_089735466.1">
    <property type="nucleotide sequence ID" value="NZ_FNIA01000022.1"/>
</dbReference>
<sequence>MGTNESSVSVTTVLDKASTVLAVATMGTFLVSFLAIRSSEHTVILLTAVTLCGTSLLCGGVATLRELGAMVGDTFTSTYGSTVHIRSRSSAVLFAALYTGVGVILFFTGALGARSTL</sequence>
<name>A0A1G9ZQQ9_9EURY</name>
<evidence type="ECO:0000256" key="1">
    <source>
        <dbReference type="SAM" id="Phobius"/>
    </source>
</evidence>
<evidence type="ECO:0000313" key="2">
    <source>
        <dbReference type="EMBL" id="SDN23709.1"/>
    </source>
</evidence>
<organism evidence="2 3">
    <name type="scientific">Haloarchaeobius iranensis</name>
    <dbReference type="NCBI Taxonomy" id="996166"/>
    <lineage>
        <taxon>Archaea</taxon>
        <taxon>Methanobacteriati</taxon>
        <taxon>Methanobacteriota</taxon>
        <taxon>Stenosarchaea group</taxon>
        <taxon>Halobacteria</taxon>
        <taxon>Halobacteriales</taxon>
        <taxon>Halorubellaceae</taxon>
        <taxon>Haloarchaeobius</taxon>
    </lineage>
</organism>
<proteinExistence type="predicted"/>
<evidence type="ECO:0000313" key="3">
    <source>
        <dbReference type="Proteomes" id="UP000199370"/>
    </source>
</evidence>
<gene>
    <name evidence="2" type="ORF">SAMN05192554_1227</name>
</gene>
<keyword evidence="3" id="KW-1185">Reference proteome</keyword>
<keyword evidence="1" id="KW-0472">Membrane</keyword>
<dbReference type="EMBL" id="FNIA01000022">
    <property type="protein sequence ID" value="SDN23709.1"/>
    <property type="molecule type" value="Genomic_DNA"/>
</dbReference>
<keyword evidence="1" id="KW-1133">Transmembrane helix</keyword>
<feature type="transmembrane region" description="Helical" evidence="1">
    <location>
        <begin position="43"/>
        <end position="64"/>
    </location>
</feature>
<keyword evidence="1" id="KW-0812">Transmembrane</keyword>
<feature type="transmembrane region" description="Helical" evidence="1">
    <location>
        <begin position="91"/>
        <end position="113"/>
    </location>
</feature>
<protein>
    <submittedName>
        <fullName evidence="2">Uncharacterized protein</fullName>
    </submittedName>
</protein>
<feature type="transmembrane region" description="Helical" evidence="1">
    <location>
        <begin position="17"/>
        <end position="36"/>
    </location>
</feature>
<dbReference type="AlphaFoldDB" id="A0A1G9ZQQ9"/>